<dbReference type="InterPro" id="IPR050870">
    <property type="entry name" value="FAST_kinase"/>
</dbReference>
<keyword evidence="7" id="KW-1185">Reference proteome</keyword>
<feature type="compositionally biased region" description="Polar residues" evidence="2">
    <location>
        <begin position="119"/>
        <end position="132"/>
    </location>
</feature>
<feature type="compositionally biased region" description="Low complexity" evidence="2">
    <location>
        <begin position="301"/>
        <end position="312"/>
    </location>
</feature>
<dbReference type="InterPro" id="IPR013584">
    <property type="entry name" value="RAP"/>
</dbReference>
<name>A0A8J4LVZ3_9CHLO</name>
<accession>A0A8J4LVZ3</accession>
<evidence type="ECO:0000313" key="6">
    <source>
        <dbReference type="Proteomes" id="UP000722791"/>
    </source>
</evidence>
<feature type="compositionally biased region" description="Low complexity" evidence="2">
    <location>
        <begin position="1480"/>
        <end position="1489"/>
    </location>
</feature>
<feature type="region of interest" description="Disordered" evidence="2">
    <location>
        <begin position="1477"/>
        <end position="1527"/>
    </location>
</feature>
<dbReference type="EMBL" id="BNCQ01000040">
    <property type="protein sequence ID" value="GIM11628.1"/>
    <property type="molecule type" value="Genomic_DNA"/>
</dbReference>
<dbReference type="Proteomes" id="UP000722791">
    <property type="component" value="Unassembled WGS sequence"/>
</dbReference>
<organism evidence="5 6">
    <name type="scientific">Volvox reticuliferus</name>
    <dbReference type="NCBI Taxonomy" id="1737510"/>
    <lineage>
        <taxon>Eukaryota</taxon>
        <taxon>Viridiplantae</taxon>
        <taxon>Chlorophyta</taxon>
        <taxon>core chlorophytes</taxon>
        <taxon>Chlorophyceae</taxon>
        <taxon>CS clade</taxon>
        <taxon>Chlamydomonadales</taxon>
        <taxon>Volvocaceae</taxon>
        <taxon>Volvox</taxon>
    </lineage>
</organism>
<dbReference type="GO" id="GO:0009507">
    <property type="term" value="C:chloroplast"/>
    <property type="evidence" value="ECO:0007669"/>
    <property type="project" value="GOC"/>
</dbReference>
<evidence type="ECO:0000256" key="2">
    <source>
        <dbReference type="SAM" id="MobiDB-lite"/>
    </source>
</evidence>
<feature type="region of interest" description="Disordered" evidence="2">
    <location>
        <begin position="119"/>
        <end position="177"/>
    </location>
</feature>
<comment type="caution">
    <text evidence="5">The sequence shown here is derived from an EMBL/GenBank/DDBJ whole genome shotgun (WGS) entry which is preliminary data.</text>
</comment>
<evidence type="ECO:0000259" key="3">
    <source>
        <dbReference type="PROSITE" id="PS51286"/>
    </source>
</evidence>
<feature type="compositionally biased region" description="Basic residues" evidence="2">
    <location>
        <begin position="336"/>
        <end position="350"/>
    </location>
</feature>
<feature type="compositionally biased region" description="Basic and acidic residues" evidence="2">
    <location>
        <begin position="133"/>
        <end position="143"/>
    </location>
</feature>
<protein>
    <recommendedName>
        <fullName evidence="3">RAP domain-containing protein</fullName>
    </recommendedName>
</protein>
<feature type="region of interest" description="Disordered" evidence="2">
    <location>
        <begin position="511"/>
        <end position="540"/>
    </location>
</feature>
<proteinExistence type="predicted"/>
<feature type="coiled-coil region" evidence="1">
    <location>
        <begin position="1392"/>
        <end position="1419"/>
    </location>
</feature>
<dbReference type="SMART" id="SM00952">
    <property type="entry name" value="RAP"/>
    <property type="match status" value="1"/>
</dbReference>
<dbReference type="OrthoDB" id="547531at2759"/>
<dbReference type="PANTHER" id="PTHR21228:SF40">
    <property type="entry name" value="LD45607P"/>
    <property type="match status" value="1"/>
</dbReference>
<dbReference type="GO" id="GO:0044528">
    <property type="term" value="P:regulation of mitochondrial mRNA stability"/>
    <property type="evidence" value="ECO:0007669"/>
    <property type="project" value="TreeGrafter"/>
</dbReference>
<evidence type="ECO:0000313" key="4">
    <source>
        <dbReference type="EMBL" id="GIL75537.1"/>
    </source>
</evidence>
<dbReference type="GO" id="GO:0005759">
    <property type="term" value="C:mitochondrial matrix"/>
    <property type="evidence" value="ECO:0007669"/>
    <property type="project" value="TreeGrafter"/>
</dbReference>
<keyword evidence="1" id="KW-0175">Coiled coil</keyword>
<feature type="compositionally biased region" description="Low complexity" evidence="2">
    <location>
        <begin position="144"/>
        <end position="156"/>
    </location>
</feature>
<evidence type="ECO:0000256" key="1">
    <source>
        <dbReference type="SAM" id="Coils"/>
    </source>
</evidence>
<feature type="compositionally biased region" description="Low complexity" evidence="2">
    <location>
        <begin position="511"/>
        <end position="520"/>
    </location>
</feature>
<feature type="compositionally biased region" description="Low complexity" evidence="2">
    <location>
        <begin position="878"/>
        <end position="888"/>
    </location>
</feature>
<dbReference type="GO" id="GO:1901259">
    <property type="term" value="P:chloroplast rRNA processing"/>
    <property type="evidence" value="ECO:0007669"/>
    <property type="project" value="TreeGrafter"/>
</dbReference>
<dbReference type="GO" id="GO:0003723">
    <property type="term" value="F:RNA binding"/>
    <property type="evidence" value="ECO:0007669"/>
    <property type="project" value="TreeGrafter"/>
</dbReference>
<gene>
    <name evidence="4" type="ORF">Vretifemale_5307</name>
    <name evidence="5" type="ORF">Vretimale_15113</name>
</gene>
<feature type="domain" description="RAP" evidence="3">
    <location>
        <begin position="1333"/>
        <end position="1393"/>
    </location>
</feature>
<feature type="region of interest" description="Disordered" evidence="2">
    <location>
        <begin position="878"/>
        <end position="901"/>
    </location>
</feature>
<sequence>MATCSLNTGRQGCLHVPIGGCSASCSSLDFLPRTCRKSYSFLRCVSRQLGRASRMQFGDMAAGGEAKDLGLRGGDGSRLPRRNDGKYYAATKQGRMPERPSLPTASALATQVPMFQANVSSATSEDTAIPDSQSRRVDKERRVASAGAGARGAVAACEHDATGAGTTGQGRDRRRQKRRFRAWQSNISVTSGTLGGHLPDVSQHHPCQHKVEPDTQLARLFPAEIPDGTPSMSTSRQEIHMVGRSQLATGVPGGAAPAVGAEAVPCQGNAELAAEVGTMAVECGRQGSGDGTEGCTEEQRPLPSVSVLSPLPASRMATAPKPATDSGGSGNGSGLRHGRSKGPVRHLLRHRGPEGSRTRAPSQSSSMHPHLLTGILRTASSVPKLQKYIARYGSQFNNLHVCCCLNRLAKAPDARSPAQRETVQQLLADLGDMLVPLLPDCDARELCNVLWVWGKLGHIPKPETWEAMRITLFGVDPAEVVKAVTPTQFVPSSVPDCAAAAGPASVLLPPSPSSPALVGPEADESLPASGVRTEERSDTRTWRWGQVADRPAPGIARAAAGPDGDSAGLPALNLSVMVTDCNGLTSRTPLNVDARRQQPLPPPGDVRSSGNGLFGADTAVSASTAVTDEEPAPSAAAAAAVGGKLEQAAPQGLANAAWALARLECKDPWAWRRLAECSLSKLHAFIPYDISNLSYAFVLARQHRAHPAHEELMCALAAAAESRLTEFCPQDISNMLWAYARAGMAQPALFAAAAPIARLMAADFGQAGLVQVLWAYAAMRVYDAPLLGALAHKMLPQLHFHDVNSRVMMCWALARFVAAVSGRGSTAGATAAAGCISLFSAARVRAGFVDPLIRLHLTGGQAAVAAATTAAAAAVTAQGGDSDSSGGSWRPGDGASHPRWSTSSISTATLARAYVEDLTMCGGGGSANSSNSTAATSATTLPVDWAVDILEQEGGSECGGVGYDSFADVGSDRPHAAAAAAASLAQSQVEAYAAASAAAHAVLSEMPPQLLPALCESLRPQIGTLETGSLAVFMWALATLGHVDTDLFTAAADVLATRLRRGEVLTQYLTHTAWAFTVAGVYNSELYDSLAAAAAGLCATGPSAATSLALSNVLWALGNAGHYDAELYGNAGRAVAAVAAAATSTAAGAAANPPGADVHDAVNRLALVMLACAYAGHVDPELYSMVSEVLRRAGARALGDNSLANICWALAVVDHADLDLLSDLFGDAARRDTAALGVRGCTQLFHCALWLQDLVPGGSQVVALLPRDVWEVGRANFMELAKDPYVSDFQAYVFNALDSMRLSPSLETKTSDQLFSLDVAVSLGGDSGGALRVAVEANGPQHYLRTHPSALEGSTLLRSRLLRARGLVPLHVHWREWQDLGGDVLRQRRYLRAKLRELMHQEQQALRRQEERLEEQLQAAGAGPGLGLLLLDSRDWADIGPAAERSADGGSGGFSTDGAPGFAVWEEALPASVADRHGTARAAAAGRSAATRRRTLTLSSESQVLSADPSEAQRRLPEAATRQALEP</sequence>
<evidence type="ECO:0000313" key="7">
    <source>
        <dbReference type="Proteomes" id="UP000747110"/>
    </source>
</evidence>
<evidence type="ECO:0000313" key="5">
    <source>
        <dbReference type="EMBL" id="GIM11628.1"/>
    </source>
</evidence>
<dbReference type="Pfam" id="PF08373">
    <property type="entry name" value="RAP"/>
    <property type="match status" value="1"/>
</dbReference>
<reference evidence="5" key="1">
    <citation type="journal article" date="2021" name="Proc. Natl. Acad. Sci. U.S.A.">
        <title>Three genomes in the algal genus Volvox reveal the fate of a haploid sex-determining region after a transition to homothallism.</title>
        <authorList>
            <person name="Yamamoto K."/>
            <person name="Hamaji T."/>
            <person name="Kawai-Toyooka H."/>
            <person name="Matsuzaki R."/>
            <person name="Takahashi F."/>
            <person name="Nishimura Y."/>
            <person name="Kawachi M."/>
            <person name="Noguchi H."/>
            <person name="Minakuchi Y."/>
            <person name="Umen J.G."/>
            <person name="Toyoda A."/>
            <person name="Nozaki H."/>
        </authorList>
    </citation>
    <scope>NUCLEOTIDE SEQUENCE</scope>
    <source>
        <strain evidence="5">NIES-3785</strain>
        <strain evidence="4">NIES-3786</strain>
    </source>
</reference>
<dbReference type="PROSITE" id="PS51286">
    <property type="entry name" value="RAP"/>
    <property type="match status" value="1"/>
</dbReference>
<dbReference type="EMBL" id="BNCP01000007">
    <property type="protein sequence ID" value="GIL75537.1"/>
    <property type="molecule type" value="Genomic_DNA"/>
</dbReference>
<dbReference type="PANTHER" id="PTHR21228">
    <property type="entry name" value="FAST LEU-RICH DOMAIN-CONTAINING"/>
    <property type="match status" value="1"/>
</dbReference>
<dbReference type="GO" id="GO:0000963">
    <property type="term" value="P:mitochondrial RNA processing"/>
    <property type="evidence" value="ECO:0007669"/>
    <property type="project" value="TreeGrafter"/>
</dbReference>
<dbReference type="GO" id="GO:0035770">
    <property type="term" value="C:ribonucleoprotein granule"/>
    <property type="evidence" value="ECO:0007669"/>
    <property type="project" value="TreeGrafter"/>
</dbReference>
<feature type="region of interest" description="Disordered" evidence="2">
    <location>
        <begin position="284"/>
        <end position="368"/>
    </location>
</feature>
<dbReference type="Proteomes" id="UP000747110">
    <property type="component" value="Unassembled WGS sequence"/>
</dbReference>